<sequence>MRGNALVFWMIVGLVVVAACSKDTKGAEPVHTPTPYQLKVPRGFPPPLLNPDNPLTVEGVELGRHLFYEKKLSRDNTLSCASCHKQEFAFSDAPNRFSKGVDGLSGSFNAMHIVNMAWLQHFFWDGRSPSLEEQSFHPVVDPLELNTTWESVLEKLRQTPKYPPMFKKAFGTEEITVERVTKAIAQFERTLISGNSKFDQWQRGEAQLTELELFGFTLFETERGDCFHCHGSTTTGNLFGAFGQLVFTNNGLEPDATMPPGRMNVTGNPADRGKFKIPSLRNVAVTFPYFHDGRFQNLQEVIEFYNMGGHPSNTIDPNMKAAGVGRNWTQYEKSALLAFLNTLTDVEFLTNPAFSDPNEE</sequence>
<dbReference type="InterPro" id="IPR036909">
    <property type="entry name" value="Cyt_c-like_dom_sf"/>
</dbReference>
<feature type="binding site" description="axial binding residue" evidence="14">
    <location>
        <position position="84"/>
    </location>
    <ligand>
        <name>heme c</name>
        <dbReference type="ChEBI" id="CHEBI:61717"/>
        <label>1</label>
    </ligand>
    <ligandPart>
        <name>Fe</name>
        <dbReference type="ChEBI" id="CHEBI:18248"/>
    </ligandPart>
</feature>
<comment type="PTM">
    <text evidence="13">Binds 2 heme groups per subunit.</text>
</comment>
<keyword evidence="3" id="KW-0813">Transport</keyword>
<keyword evidence="10 14" id="KW-0408">Iron</keyword>
<feature type="binding site" description="covalent" evidence="13">
    <location>
        <position position="226"/>
    </location>
    <ligand>
        <name>heme c</name>
        <dbReference type="ChEBI" id="CHEBI:61717"/>
        <label>2</label>
    </ligand>
</feature>
<dbReference type="Gene3D" id="1.10.760.10">
    <property type="entry name" value="Cytochrome c-like domain"/>
    <property type="match status" value="2"/>
</dbReference>
<comment type="pathway">
    <text evidence="2">One-carbon metabolism; methylamine degradation.</text>
</comment>
<feature type="binding site" description="covalent" evidence="13">
    <location>
        <position position="229"/>
    </location>
    <ligand>
        <name>heme c</name>
        <dbReference type="ChEBI" id="CHEBI:61717"/>
        <label>2</label>
    </ligand>
</feature>
<organism evidence="16 17">
    <name type="scientific">Schleiferia thermophila</name>
    <dbReference type="NCBI Taxonomy" id="884107"/>
    <lineage>
        <taxon>Bacteria</taxon>
        <taxon>Pseudomonadati</taxon>
        <taxon>Bacteroidota</taxon>
        <taxon>Flavobacteriia</taxon>
        <taxon>Flavobacteriales</taxon>
        <taxon>Schleiferiaceae</taxon>
        <taxon>Schleiferia</taxon>
    </lineage>
</organism>
<dbReference type="PIRSF" id="PIRSF000294">
    <property type="entry name" value="Cytochrome-c_peroxidase"/>
    <property type="match status" value="1"/>
</dbReference>
<comment type="function">
    <text evidence="11">Involved in methylamine metabolism. Essential for the maturation of the beta subunit of MADH, presumably via a step in the biosynthesis of tryptophan tryptophylquinone (TTQ), the cofactor of MADH.</text>
</comment>
<comment type="caution">
    <text evidence="16">The sequence shown here is derived from an EMBL/GenBank/DDBJ whole genome shotgun (WGS) entry which is preliminary data.</text>
</comment>
<feature type="binding site" description="axial binding residue" evidence="14">
    <location>
        <position position="230"/>
    </location>
    <ligand>
        <name>heme c</name>
        <dbReference type="ChEBI" id="CHEBI:61717"/>
        <label>2</label>
    </ligand>
    <ligandPart>
        <name>Fe</name>
        <dbReference type="ChEBI" id="CHEBI:18248"/>
    </ligandPart>
</feature>
<gene>
    <name evidence="16" type="ORF">DES35_10563</name>
</gene>
<comment type="subcellular location">
    <subcellularLocation>
        <location evidence="1">Periplasm</location>
    </subcellularLocation>
</comment>
<dbReference type="PROSITE" id="PS51007">
    <property type="entry name" value="CYTC"/>
    <property type="match status" value="1"/>
</dbReference>
<dbReference type="Pfam" id="PF03150">
    <property type="entry name" value="CCP_MauG"/>
    <property type="match status" value="1"/>
</dbReference>
<evidence type="ECO:0000256" key="14">
    <source>
        <dbReference type="PIRSR" id="PIRSR000294-2"/>
    </source>
</evidence>
<dbReference type="GO" id="GO:0004130">
    <property type="term" value="F:cytochrome-c peroxidase activity"/>
    <property type="evidence" value="ECO:0007669"/>
    <property type="project" value="TreeGrafter"/>
</dbReference>
<evidence type="ECO:0000256" key="11">
    <source>
        <dbReference type="ARBA" id="ARBA00058991"/>
    </source>
</evidence>
<dbReference type="GO" id="GO:0020037">
    <property type="term" value="F:heme binding"/>
    <property type="evidence" value="ECO:0007669"/>
    <property type="project" value="InterPro"/>
</dbReference>
<dbReference type="FunFam" id="1.10.760.10:FF:000019">
    <property type="entry name" value="Di-heme cytochrome C peroxidase"/>
    <property type="match status" value="1"/>
</dbReference>
<evidence type="ECO:0000256" key="10">
    <source>
        <dbReference type="ARBA" id="ARBA00023004"/>
    </source>
</evidence>
<dbReference type="InterPro" id="IPR051395">
    <property type="entry name" value="Cytochrome_c_Peroxidase/MauG"/>
</dbReference>
<keyword evidence="16" id="KW-0575">Peroxidase</keyword>
<feature type="binding site" description="covalent" evidence="13">
    <location>
        <position position="83"/>
    </location>
    <ligand>
        <name>heme c</name>
        <dbReference type="ChEBI" id="CHEBI:61717"/>
        <label>1</label>
    </ligand>
</feature>
<evidence type="ECO:0000256" key="13">
    <source>
        <dbReference type="PIRSR" id="PIRSR000294-1"/>
    </source>
</evidence>
<accession>A0A368ZYH5</accession>
<dbReference type="AlphaFoldDB" id="A0A368ZYH5"/>
<keyword evidence="8" id="KW-0249">Electron transport</keyword>
<keyword evidence="7" id="KW-0574">Periplasm</keyword>
<dbReference type="PANTHER" id="PTHR30600">
    <property type="entry name" value="CYTOCHROME C PEROXIDASE-RELATED"/>
    <property type="match status" value="1"/>
</dbReference>
<feature type="binding site" description="covalent" evidence="13">
    <location>
        <position position="80"/>
    </location>
    <ligand>
        <name>heme c</name>
        <dbReference type="ChEBI" id="CHEBI:61717"/>
        <label>1</label>
    </ligand>
</feature>
<dbReference type="RefSeq" id="WP_037359891.1">
    <property type="nucleotide sequence ID" value="NZ_BHZF01000004.1"/>
</dbReference>
<keyword evidence="4 13" id="KW-0349">Heme</keyword>
<dbReference type="InterPro" id="IPR009056">
    <property type="entry name" value="Cyt_c-like_dom"/>
</dbReference>
<dbReference type="GO" id="GO:0009055">
    <property type="term" value="F:electron transfer activity"/>
    <property type="evidence" value="ECO:0007669"/>
    <property type="project" value="InterPro"/>
</dbReference>
<dbReference type="Proteomes" id="UP000253517">
    <property type="component" value="Unassembled WGS sequence"/>
</dbReference>
<evidence type="ECO:0000256" key="4">
    <source>
        <dbReference type="ARBA" id="ARBA00022617"/>
    </source>
</evidence>
<feature type="domain" description="Cytochrome c" evidence="15">
    <location>
        <begin position="210"/>
        <end position="344"/>
    </location>
</feature>
<evidence type="ECO:0000256" key="7">
    <source>
        <dbReference type="ARBA" id="ARBA00022764"/>
    </source>
</evidence>
<dbReference type="GO" id="GO:0042597">
    <property type="term" value="C:periplasmic space"/>
    <property type="evidence" value="ECO:0007669"/>
    <property type="project" value="UniProtKB-SubCell"/>
</dbReference>
<dbReference type="InterPro" id="IPR026259">
    <property type="entry name" value="MauG/Cytc_peroxidase"/>
</dbReference>
<name>A0A368ZYH5_9FLAO</name>
<evidence type="ECO:0000256" key="6">
    <source>
        <dbReference type="ARBA" id="ARBA00022729"/>
    </source>
</evidence>
<dbReference type="GO" id="GO:0046872">
    <property type="term" value="F:metal ion binding"/>
    <property type="evidence" value="ECO:0007669"/>
    <property type="project" value="UniProtKB-KW"/>
</dbReference>
<dbReference type="PANTHER" id="PTHR30600:SF10">
    <property type="entry name" value="BLL6722 PROTEIN"/>
    <property type="match status" value="1"/>
</dbReference>
<keyword evidence="9" id="KW-0560">Oxidoreductase</keyword>
<evidence type="ECO:0000256" key="8">
    <source>
        <dbReference type="ARBA" id="ARBA00022982"/>
    </source>
</evidence>
<evidence type="ECO:0000259" key="15">
    <source>
        <dbReference type="PROSITE" id="PS51007"/>
    </source>
</evidence>
<dbReference type="PROSITE" id="PS51257">
    <property type="entry name" value="PROKAR_LIPOPROTEIN"/>
    <property type="match status" value="1"/>
</dbReference>
<evidence type="ECO:0000256" key="2">
    <source>
        <dbReference type="ARBA" id="ARBA00004856"/>
    </source>
</evidence>
<evidence type="ECO:0000256" key="3">
    <source>
        <dbReference type="ARBA" id="ARBA00022448"/>
    </source>
</evidence>
<protein>
    <recommendedName>
        <fullName evidence="12">Methylamine utilization protein MauG</fullName>
    </recommendedName>
</protein>
<keyword evidence="5 14" id="KW-0479">Metal-binding</keyword>
<comment type="cofactor">
    <cofactor evidence="13">
        <name>heme</name>
        <dbReference type="ChEBI" id="CHEBI:30413"/>
    </cofactor>
    <text evidence="13">Binds 2 heme groups.</text>
</comment>
<proteinExistence type="predicted"/>
<keyword evidence="17" id="KW-1185">Reference proteome</keyword>
<evidence type="ECO:0000256" key="1">
    <source>
        <dbReference type="ARBA" id="ARBA00004418"/>
    </source>
</evidence>
<dbReference type="EMBL" id="QPJS01000005">
    <property type="protein sequence ID" value="RCX02092.1"/>
    <property type="molecule type" value="Genomic_DNA"/>
</dbReference>
<evidence type="ECO:0000313" key="16">
    <source>
        <dbReference type="EMBL" id="RCX02092.1"/>
    </source>
</evidence>
<evidence type="ECO:0000256" key="5">
    <source>
        <dbReference type="ARBA" id="ARBA00022723"/>
    </source>
</evidence>
<reference evidence="16 17" key="1">
    <citation type="submission" date="2018-07" db="EMBL/GenBank/DDBJ databases">
        <title>Genomic Encyclopedia of Type Strains, Phase IV (KMG-IV): sequencing the most valuable type-strain genomes for metagenomic binning, comparative biology and taxonomic classification.</title>
        <authorList>
            <person name="Goeker M."/>
        </authorList>
    </citation>
    <scope>NUCLEOTIDE SEQUENCE [LARGE SCALE GENOMIC DNA]</scope>
    <source>
        <strain evidence="16 17">DSM 21410</strain>
    </source>
</reference>
<dbReference type="InterPro" id="IPR004852">
    <property type="entry name" value="Di-haem_cyt_c_peroxidsae"/>
</dbReference>
<evidence type="ECO:0000313" key="17">
    <source>
        <dbReference type="Proteomes" id="UP000253517"/>
    </source>
</evidence>
<keyword evidence="6" id="KW-0732">Signal</keyword>
<evidence type="ECO:0000256" key="12">
    <source>
        <dbReference type="ARBA" id="ARBA00073576"/>
    </source>
</evidence>
<evidence type="ECO:0000256" key="9">
    <source>
        <dbReference type="ARBA" id="ARBA00023002"/>
    </source>
</evidence>
<dbReference type="SUPFAM" id="SSF46626">
    <property type="entry name" value="Cytochrome c"/>
    <property type="match status" value="2"/>
</dbReference>